<evidence type="ECO:0008006" key="3">
    <source>
        <dbReference type="Google" id="ProtNLM"/>
    </source>
</evidence>
<dbReference type="SUPFAM" id="SSF52047">
    <property type="entry name" value="RNI-like"/>
    <property type="match status" value="1"/>
</dbReference>
<dbReference type="AlphaFoldDB" id="A0A4Y7PU97"/>
<dbReference type="EMBL" id="ML170212">
    <property type="protein sequence ID" value="TDL18149.1"/>
    <property type="molecule type" value="Genomic_DNA"/>
</dbReference>
<organism evidence="1 2">
    <name type="scientific">Rickenella mellea</name>
    <dbReference type="NCBI Taxonomy" id="50990"/>
    <lineage>
        <taxon>Eukaryota</taxon>
        <taxon>Fungi</taxon>
        <taxon>Dikarya</taxon>
        <taxon>Basidiomycota</taxon>
        <taxon>Agaricomycotina</taxon>
        <taxon>Agaricomycetes</taxon>
        <taxon>Hymenochaetales</taxon>
        <taxon>Rickenellaceae</taxon>
        <taxon>Rickenella</taxon>
    </lineage>
</organism>
<keyword evidence="2" id="KW-1185">Reference proteome</keyword>
<name>A0A4Y7PU97_9AGAM</name>
<dbReference type="InterPro" id="IPR032675">
    <property type="entry name" value="LRR_dom_sf"/>
</dbReference>
<dbReference type="Proteomes" id="UP000294933">
    <property type="component" value="Unassembled WGS sequence"/>
</dbReference>
<proteinExistence type="predicted"/>
<gene>
    <name evidence="1" type="ORF">BD410DRAFT_510432</name>
</gene>
<evidence type="ECO:0000313" key="1">
    <source>
        <dbReference type="EMBL" id="TDL18149.1"/>
    </source>
</evidence>
<protein>
    <recommendedName>
        <fullName evidence="3">F-box domain-containing protein</fullName>
    </recommendedName>
</protein>
<evidence type="ECO:0000313" key="2">
    <source>
        <dbReference type="Proteomes" id="UP000294933"/>
    </source>
</evidence>
<sequence>MDHIANNKRQVQLPEKDSATIQRLLPELLSEIFLHCLPYPEDYQYSIRNLSQAPLFLGRVCSRWRNVSISSPKLWSSFTIGEDDSMPVFYSKEDMDVACKKDFEATRLWISRSGSVPLSIQMYYPRSYSSAATVQKILRSVVSQSWRWKQVVIHTLSEFQNIILAPFRTGPLPQLLVFDSTISGDSSLGTSTDLVVLSSALRLQKLRISGGSVHIDFGDGENDIKNLDIGSSVDSRDSLAYLTTIFDHCPSLTHLTISVMESETSFPPIPPAIIEFSCLSHLSVSARKDPGPLFDQLFLPALISLQLSMDIDDAVFFDDWPHLCSMLARSRPHLQCLRLVGVPMTQETIAECLSYAPHLIALSISGTFCADDILEHLTLDKIKPYASENLCLSLNSIEFGDGAHFSSSAMITMILSRRPSASEYSDIGTESERMFIWSDMRIFDRGDVTTNPDIAECLNDGWLQIHGLD</sequence>
<accession>A0A4Y7PU97</accession>
<dbReference type="OrthoDB" id="2269034at2759"/>
<dbReference type="Gene3D" id="3.80.10.10">
    <property type="entry name" value="Ribonuclease Inhibitor"/>
    <property type="match status" value="1"/>
</dbReference>
<dbReference type="VEuPathDB" id="FungiDB:BD410DRAFT_510432"/>
<dbReference type="Gene3D" id="1.20.1280.50">
    <property type="match status" value="1"/>
</dbReference>
<reference evidence="1 2" key="1">
    <citation type="submission" date="2018-06" db="EMBL/GenBank/DDBJ databases">
        <title>A transcriptomic atlas of mushroom development highlights an independent origin of complex multicellularity.</title>
        <authorList>
            <consortium name="DOE Joint Genome Institute"/>
            <person name="Krizsan K."/>
            <person name="Almasi E."/>
            <person name="Merenyi Z."/>
            <person name="Sahu N."/>
            <person name="Viragh M."/>
            <person name="Koszo T."/>
            <person name="Mondo S."/>
            <person name="Kiss B."/>
            <person name="Balint B."/>
            <person name="Kues U."/>
            <person name="Barry K."/>
            <person name="Hegedus J.C."/>
            <person name="Henrissat B."/>
            <person name="Johnson J."/>
            <person name="Lipzen A."/>
            <person name="Ohm R."/>
            <person name="Nagy I."/>
            <person name="Pangilinan J."/>
            <person name="Yan J."/>
            <person name="Xiong Y."/>
            <person name="Grigoriev I.V."/>
            <person name="Hibbett D.S."/>
            <person name="Nagy L.G."/>
        </authorList>
    </citation>
    <scope>NUCLEOTIDE SEQUENCE [LARGE SCALE GENOMIC DNA]</scope>
    <source>
        <strain evidence="1 2">SZMC22713</strain>
    </source>
</reference>
<dbReference type="STRING" id="50990.A0A4Y7PU97"/>